<reference evidence="3 4" key="1">
    <citation type="submission" date="2015-10" db="EMBL/GenBank/DDBJ databases">
        <title>Conservation of the essential genome among Caulobacter and Brevundimonas species.</title>
        <authorList>
            <person name="Scott D."/>
            <person name="Ely B."/>
        </authorList>
    </citation>
    <scope>NUCLEOTIDE SEQUENCE [LARGE SCALE GENOMIC DNA]</scope>
    <source>
        <strain evidence="3 4">CB4</strain>
    </source>
</reference>
<feature type="transmembrane region" description="Helical" evidence="1">
    <location>
        <begin position="124"/>
        <end position="141"/>
    </location>
</feature>
<accession>A0A0P0P3K1</accession>
<keyword evidence="1" id="KW-0472">Membrane</keyword>
<feature type="transmembrane region" description="Helical" evidence="1">
    <location>
        <begin position="52"/>
        <end position="79"/>
    </location>
</feature>
<dbReference type="PANTHER" id="PTHR31061">
    <property type="entry name" value="LD22376P"/>
    <property type="match status" value="1"/>
</dbReference>
<dbReference type="PANTHER" id="PTHR31061:SF24">
    <property type="entry name" value="LD22376P"/>
    <property type="match status" value="1"/>
</dbReference>
<evidence type="ECO:0000313" key="3">
    <source>
        <dbReference type="EMBL" id="ALL14833.1"/>
    </source>
</evidence>
<dbReference type="AlphaFoldDB" id="A0A0P0P3K1"/>
<keyword evidence="1" id="KW-0812">Transmembrane</keyword>
<feature type="transmembrane region" description="Helical" evidence="1">
    <location>
        <begin position="148"/>
        <end position="166"/>
    </location>
</feature>
<dbReference type="Proteomes" id="UP000056905">
    <property type="component" value="Chromosome"/>
</dbReference>
<evidence type="ECO:0000256" key="1">
    <source>
        <dbReference type="SAM" id="Phobius"/>
    </source>
</evidence>
<dbReference type="RefSeq" id="WP_062150195.1">
    <property type="nucleotide sequence ID" value="NZ_CP013002.1"/>
</dbReference>
<dbReference type="EMBL" id="CP013002">
    <property type="protein sequence ID" value="ALL14833.1"/>
    <property type="molecule type" value="Genomic_DNA"/>
</dbReference>
<feature type="transmembrane region" description="Helical" evidence="1">
    <location>
        <begin position="337"/>
        <end position="357"/>
    </location>
</feature>
<proteinExistence type="predicted"/>
<evidence type="ECO:0000259" key="2">
    <source>
        <dbReference type="Pfam" id="PF07786"/>
    </source>
</evidence>
<dbReference type="STRING" id="69395.AQ619_16490"/>
<keyword evidence="1" id="KW-1133">Transmembrane helix</keyword>
<protein>
    <recommendedName>
        <fullName evidence="2">Heparan-alpha-glucosaminide N-acetyltransferase catalytic domain-containing protein</fullName>
    </recommendedName>
</protein>
<dbReference type="OrthoDB" id="9788724at2"/>
<dbReference type="InterPro" id="IPR012429">
    <property type="entry name" value="HGSNAT_cat"/>
</dbReference>
<evidence type="ECO:0000313" key="4">
    <source>
        <dbReference type="Proteomes" id="UP000056905"/>
    </source>
</evidence>
<gene>
    <name evidence="3" type="ORF">AQ619_16490</name>
</gene>
<name>A0A0P0P3K1_9CAUL</name>
<feature type="domain" description="Heparan-alpha-glucosaminide N-acetyltransferase catalytic" evidence="2">
    <location>
        <begin position="12"/>
        <end position="229"/>
    </location>
</feature>
<sequence>MAFDGSAVKPPRLASLDVLRGLTIVGMILVNSAAYLHYVSGYDVFPALMHSAWAGFTLADAVFPAFIFMTGVSIPLATAERGLDVGGLRRLLVRTGRLILLGLLVSNIYWLATPESVLFRPMGVLQRIALAFLAAAVLYRITGPRTRLTLAVGLLLLYWPLCLAPFPGGTADLMAPGSSLVAYADRLVLGAYTYVKGPLGYDPEGLLGTLPAIAQALIGVAAGEWLAARRGARGLAVAGALLLVVGLAWGLAFPVVKDLWTSSYVLVSSGAALLVLAALHEALDIRLWRVPGRDFLTDFGVNAIFAYVLHELASIILTAHMLKIPYDAASPVVGTKAAALIPVVIFIGLVWAVVAYMRRRNWIVKV</sequence>
<feature type="transmembrane region" description="Helical" evidence="1">
    <location>
        <begin position="91"/>
        <end position="112"/>
    </location>
</feature>
<dbReference type="KEGG" id="chq:AQ619_16490"/>
<organism evidence="3 4">
    <name type="scientific">Caulobacter henricii</name>
    <dbReference type="NCBI Taxonomy" id="69395"/>
    <lineage>
        <taxon>Bacteria</taxon>
        <taxon>Pseudomonadati</taxon>
        <taxon>Pseudomonadota</taxon>
        <taxon>Alphaproteobacteria</taxon>
        <taxon>Caulobacterales</taxon>
        <taxon>Caulobacteraceae</taxon>
        <taxon>Caulobacter</taxon>
    </lineage>
</organism>
<dbReference type="Pfam" id="PF07786">
    <property type="entry name" value="HGSNAT_cat"/>
    <property type="match status" value="1"/>
</dbReference>
<feature type="transmembrane region" description="Helical" evidence="1">
    <location>
        <begin position="295"/>
        <end position="317"/>
    </location>
</feature>
<feature type="transmembrane region" description="Helical" evidence="1">
    <location>
        <begin position="206"/>
        <end position="228"/>
    </location>
</feature>
<feature type="transmembrane region" description="Helical" evidence="1">
    <location>
        <begin position="235"/>
        <end position="256"/>
    </location>
</feature>
<feature type="transmembrane region" description="Helical" evidence="1">
    <location>
        <begin position="262"/>
        <end position="283"/>
    </location>
</feature>
<feature type="transmembrane region" description="Helical" evidence="1">
    <location>
        <begin position="21"/>
        <end position="40"/>
    </location>
</feature>
<keyword evidence="4" id="KW-1185">Reference proteome</keyword>